<name>A0A9P5XYQ8_9AGAR</name>
<comment type="similarity">
    <text evidence="1">Belongs to the short-chain dehydrogenases/reductases (SDR) family.</text>
</comment>
<reference evidence="4" key="1">
    <citation type="submission" date="2020-11" db="EMBL/GenBank/DDBJ databases">
        <authorList>
            <consortium name="DOE Joint Genome Institute"/>
            <person name="Ahrendt S."/>
            <person name="Riley R."/>
            <person name="Andreopoulos W."/>
            <person name="Labutti K."/>
            <person name="Pangilinan J."/>
            <person name="Ruiz-Duenas F.J."/>
            <person name="Barrasa J.M."/>
            <person name="Sanchez-Garcia M."/>
            <person name="Camarero S."/>
            <person name="Miyauchi S."/>
            <person name="Serrano A."/>
            <person name="Linde D."/>
            <person name="Babiker R."/>
            <person name="Drula E."/>
            <person name="Ayuso-Fernandez I."/>
            <person name="Pacheco R."/>
            <person name="Padilla G."/>
            <person name="Ferreira P."/>
            <person name="Barriuso J."/>
            <person name="Kellner H."/>
            <person name="Castanera R."/>
            <person name="Alfaro M."/>
            <person name="Ramirez L."/>
            <person name="Pisabarro A.G."/>
            <person name="Kuo A."/>
            <person name="Tritt A."/>
            <person name="Lipzen A."/>
            <person name="He G."/>
            <person name="Yan M."/>
            <person name="Ng V."/>
            <person name="Cullen D."/>
            <person name="Martin F."/>
            <person name="Rosso M.-N."/>
            <person name="Henrissat B."/>
            <person name="Hibbett D."/>
            <person name="Martinez A.T."/>
            <person name="Grigoriev I.V."/>
        </authorList>
    </citation>
    <scope>NUCLEOTIDE SEQUENCE</scope>
    <source>
        <strain evidence="4">CBS 247.69</strain>
    </source>
</reference>
<evidence type="ECO:0000313" key="4">
    <source>
        <dbReference type="EMBL" id="KAF9458120.1"/>
    </source>
</evidence>
<gene>
    <name evidence="4" type="ORF">BDZ94DRAFT_146934</name>
</gene>
<sequence>MPSIDDSKTVLVTGATAGIGRALALAISDLPSHPRVIATGRRKDRLEELRKSKLETIEVNLDTDKNELKKFVDDVLQKYPDLDTVILCAGIQHEFTLTGPIDIDKVTSEININYTSVVTLISLFMPHFTKLATQGQPCFIVPVTSGLGITPGPPVPNYSATKAALHNFTISLRVQLQGTNIHVLEIIPPLVESELHDAEGTTEALSKFWMSLDEYIPLTMNGLRKGDREISAGGSLAALQKFEPGKIEMAEAFQKARAAW</sequence>
<accession>A0A9P5XYQ8</accession>
<dbReference type="AlphaFoldDB" id="A0A9P5XYQ8"/>
<proteinExistence type="inferred from homology"/>
<dbReference type="PANTHER" id="PTHR43669">
    <property type="entry name" value="5-KETO-D-GLUCONATE 5-REDUCTASE"/>
    <property type="match status" value="1"/>
</dbReference>
<evidence type="ECO:0000256" key="2">
    <source>
        <dbReference type="ARBA" id="ARBA00022857"/>
    </source>
</evidence>
<evidence type="ECO:0008006" key="6">
    <source>
        <dbReference type="Google" id="ProtNLM"/>
    </source>
</evidence>
<protein>
    <recommendedName>
        <fullName evidence="6">NAD(P)-binding protein</fullName>
    </recommendedName>
</protein>
<keyword evidence="3" id="KW-0560">Oxidoreductase</keyword>
<evidence type="ECO:0000256" key="3">
    <source>
        <dbReference type="ARBA" id="ARBA00023002"/>
    </source>
</evidence>
<dbReference type="InterPro" id="IPR002347">
    <property type="entry name" value="SDR_fam"/>
</dbReference>
<dbReference type="EMBL" id="MU150349">
    <property type="protein sequence ID" value="KAF9458120.1"/>
    <property type="molecule type" value="Genomic_DNA"/>
</dbReference>
<dbReference type="InterPro" id="IPR020904">
    <property type="entry name" value="Sc_DH/Rdtase_CS"/>
</dbReference>
<evidence type="ECO:0000313" key="5">
    <source>
        <dbReference type="Proteomes" id="UP000807353"/>
    </source>
</evidence>
<dbReference type="Gene3D" id="3.40.50.720">
    <property type="entry name" value="NAD(P)-binding Rossmann-like Domain"/>
    <property type="match status" value="1"/>
</dbReference>
<dbReference type="PROSITE" id="PS00061">
    <property type="entry name" value="ADH_SHORT"/>
    <property type="match status" value="1"/>
</dbReference>
<dbReference type="PANTHER" id="PTHR43669:SF11">
    <property type="entry name" value="SHORT-CHAIN DEHYDROGENASE_OXIDOREDUCTASE"/>
    <property type="match status" value="1"/>
</dbReference>
<keyword evidence="5" id="KW-1185">Reference proteome</keyword>
<dbReference type="SUPFAM" id="SSF51735">
    <property type="entry name" value="NAD(P)-binding Rossmann-fold domains"/>
    <property type="match status" value="1"/>
</dbReference>
<evidence type="ECO:0000256" key="1">
    <source>
        <dbReference type="ARBA" id="ARBA00006484"/>
    </source>
</evidence>
<keyword evidence="2" id="KW-0521">NADP</keyword>
<dbReference type="OrthoDB" id="37659at2759"/>
<dbReference type="Pfam" id="PF00106">
    <property type="entry name" value="adh_short"/>
    <property type="match status" value="1"/>
</dbReference>
<dbReference type="InterPro" id="IPR036291">
    <property type="entry name" value="NAD(P)-bd_dom_sf"/>
</dbReference>
<comment type="caution">
    <text evidence="4">The sequence shown here is derived from an EMBL/GenBank/DDBJ whole genome shotgun (WGS) entry which is preliminary data.</text>
</comment>
<dbReference type="Proteomes" id="UP000807353">
    <property type="component" value="Unassembled WGS sequence"/>
</dbReference>
<dbReference type="PRINTS" id="PR00081">
    <property type="entry name" value="GDHRDH"/>
</dbReference>
<organism evidence="4 5">
    <name type="scientific">Collybia nuda</name>
    <dbReference type="NCBI Taxonomy" id="64659"/>
    <lineage>
        <taxon>Eukaryota</taxon>
        <taxon>Fungi</taxon>
        <taxon>Dikarya</taxon>
        <taxon>Basidiomycota</taxon>
        <taxon>Agaricomycotina</taxon>
        <taxon>Agaricomycetes</taxon>
        <taxon>Agaricomycetidae</taxon>
        <taxon>Agaricales</taxon>
        <taxon>Tricholomatineae</taxon>
        <taxon>Clitocybaceae</taxon>
        <taxon>Collybia</taxon>
    </lineage>
</organism>
<dbReference type="GO" id="GO:0016491">
    <property type="term" value="F:oxidoreductase activity"/>
    <property type="evidence" value="ECO:0007669"/>
    <property type="project" value="UniProtKB-KW"/>
</dbReference>